<dbReference type="AlphaFoldDB" id="A0A6A6DAL8"/>
<reference evidence="2" key="1">
    <citation type="journal article" date="2020" name="Stud. Mycol.">
        <title>101 Dothideomycetes genomes: a test case for predicting lifestyles and emergence of pathogens.</title>
        <authorList>
            <person name="Haridas S."/>
            <person name="Albert R."/>
            <person name="Binder M."/>
            <person name="Bloem J."/>
            <person name="Labutti K."/>
            <person name="Salamov A."/>
            <person name="Andreopoulos B."/>
            <person name="Baker S."/>
            <person name="Barry K."/>
            <person name="Bills G."/>
            <person name="Bluhm B."/>
            <person name="Cannon C."/>
            <person name="Castanera R."/>
            <person name="Culley D."/>
            <person name="Daum C."/>
            <person name="Ezra D."/>
            <person name="Gonzalez J."/>
            <person name="Henrissat B."/>
            <person name="Kuo A."/>
            <person name="Liang C."/>
            <person name="Lipzen A."/>
            <person name="Lutzoni F."/>
            <person name="Magnuson J."/>
            <person name="Mondo S."/>
            <person name="Nolan M."/>
            <person name="Ohm R."/>
            <person name="Pangilinan J."/>
            <person name="Park H.-J."/>
            <person name="Ramirez L."/>
            <person name="Alfaro M."/>
            <person name="Sun H."/>
            <person name="Tritt A."/>
            <person name="Yoshinaga Y."/>
            <person name="Zwiers L.-H."/>
            <person name="Turgeon B."/>
            <person name="Goodwin S."/>
            <person name="Spatafora J."/>
            <person name="Crous P."/>
            <person name="Grigoriev I."/>
        </authorList>
    </citation>
    <scope>NUCLEOTIDE SEQUENCE</scope>
    <source>
        <strain evidence="2">CBS 207.26</strain>
    </source>
</reference>
<feature type="domain" description="Clr5" evidence="1">
    <location>
        <begin position="12"/>
        <end position="50"/>
    </location>
</feature>
<dbReference type="EMBL" id="ML994753">
    <property type="protein sequence ID" value="KAF2175000.1"/>
    <property type="molecule type" value="Genomic_DNA"/>
</dbReference>
<dbReference type="Pfam" id="PF14420">
    <property type="entry name" value="Clr5"/>
    <property type="match status" value="1"/>
</dbReference>
<evidence type="ECO:0000259" key="1">
    <source>
        <dbReference type="Pfam" id="PF14420"/>
    </source>
</evidence>
<name>A0A6A6DAL8_9PEZI</name>
<organism evidence="2 3">
    <name type="scientific">Zopfia rhizophila CBS 207.26</name>
    <dbReference type="NCBI Taxonomy" id="1314779"/>
    <lineage>
        <taxon>Eukaryota</taxon>
        <taxon>Fungi</taxon>
        <taxon>Dikarya</taxon>
        <taxon>Ascomycota</taxon>
        <taxon>Pezizomycotina</taxon>
        <taxon>Dothideomycetes</taxon>
        <taxon>Dothideomycetes incertae sedis</taxon>
        <taxon>Zopfiaceae</taxon>
        <taxon>Zopfia</taxon>
    </lineage>
</organism>
<sequence>MEKSKHRLRGTSDSEWEQHKNAITDLFIVQNQDLKEVMETMKESHGYSARFEQLWGIRKNLTREDWQNVGRILKRRKREG</sequence>
<evidence type="ECO:0000313" key="3">
    <source>
        <dbReference type="Proteomes" id="UP000800200"/>
    </source>
</evidence>
<protein>
    <recommendedName>
        <fullName evidence="1">Clr5 domain-containing protein</fullName>
    </recommendedName>
</protein>
<accession>A0A6A6DAL8</accession>
<gene>
    <name evidence="2" type="ORF">K469DRAFT_612318</name>
</gene>
<dbReference type="OrthoDB" id="3910313at2759"/>
<keyword evidence="3" id="KW-1185">Reference proteome</keyword>
<dbReference type="Proteomes" id="UP000800200">
    <property type="component" value="Unassembled WGS sequence"/>
</dbReference>
<evidence type="ECO:0000313" key="2">
    <source>
        <dbReference type="EMBL" id="KAF2175000.1"/>
    </source>
</evidence>
<proteinExistence type="predicted"/>
<dbReference type="InterPro" id="IPR025676">
    <property type="entry name" value="Clr5_dom"/>
</dbReference>